<gene>
    <name evidence="2" type="ORF">JCM17207_11800</name>
</gene>
<evidence type="ECO:0000313" key="2">
    <source>
        <dbReference type="EMBL" id="GJN64555.1"/>
    </source>
</evidence>
<reference evidence="2" key="1">
    <citation type="journal article" date="2022" name="Int. J. Syst. Evol. Microbiol.">
        <title>Genome-based, phenotypic and chemotaxonomic classification of Faecalibacterium strains: proposal of three novel species Faecalibacterium duncaniae sp. nov., Faecalibacterium hattorii sp. nov. and Faecalibacterium gallinarum sp. nov. .</title>
        <authorList>
            <person name="Sakamoto M."/>
            <person name="Sakurai N."/>
            <person name="Tanno H."/>
            <person name="Iino T."/>
            <person name="Ohkuma M."/>
            <person name="Endo A."/>
        </authorList>
    </citation>
    <scope>NUCLEOTIDE SEQUENCE</scope>
    <source>
        <strain evidence="2">JCM 17207</strain>
    </source>
</reference>
<proteinExistence type="predicted"/>
<evidence type="ECO:0000256" key="1">
    <source>
        <dbReference type="SAM" id="MobiDB-lite"/>
    </source>
</evidence>
<evidence type="ECO:0000313" key="3">
    <source>
        <dbReference type="Proteomes" id="UP001055185"/>
    </source>
</evidence>
<feature type="region of interest" description="Disordered" evidence="1">
    <location>
        <begin position="1"/>
        <end position="58"/>
    </location>
</feature>
<accession>A0AA37IYI3</accession>
<protein>
    <submittedName>
        <fullName evidence="2">Uncharacterized protein</fullName>
    </submittedName>
</protein>
<sequence>MPQTGGAGCNGGGNSPTNAATNSPPNAVGSKTEDAGPAGAGFGPPPAPEKAQKARQLW</sequence>
<dbReference type="Proteomes" id="UP001055185">
    <property type="component" value="Unassembled WGS sequence"/>
</dbReference>
<organism evidence="2 3">
    <name type="scientific">Faecalibacterium gallinarum</name>
    <dbReference type="NCBI Taxonomy" id="2903556"/>
    <lineage>
        <taxon>Bacteria</taxon>
        <taxon>Bacillati</taxon>
        <taxon>Bacillota</taxon>
        <taxon>Clostridia</taxon>
        <taxon>Eubacteriales</taxon>
        <taxon>Oscillospiraceae</taxon>
        <taxon>Faecalibacterium</taxon>
    </lineage>
</organism>
<feature type="compositionally biased region" description="Gly residues" evidence="1">
    <location>
        <begin position="1"/>
        <end position="14"/>
    </location>
</feature>
<dbReference type="AlphaFoldDB" id="A0AA37IYI3"/>
<name>A0AA37IYI3_9FIRM</name>
<dbReference type="EMBL" id="BQKV01000036">
    <property type="protein sequence ID" value="GJN64555.1"/>
    <property type="molecule type" value="Genomic_DNA"/>
</dbReference>
<feature type="compositionally biased region" description="Polar residues" evidence="1">
    <location>
        <begin position="15"/>
        <end position="25"/>
    </location>
</feature>
<comment type="caution">
    <text evidence="2">The sequence shown here is derived from an EMBL/GenBank/DDBJ whole genome shotgun (WGS) entry which is preliminary data.</text>
</comment>
<keyword evidence="3" id="KW-1185">Reference proteome</keyword>